<proteinExistence type="predicted"/>
<accession>A0ACC7MES7</accession>
<gene>
    <name evidence="1" type="ORF">QPK29_019960</name>
</gene>
<keyword evidence="2" id="KW-1185">Reference proteome</keyword>
<protein>
    <submittedName>
        <fullName evidence="1">NmrA family NAD(P)-binding protein</fullName>
    </submittedName>
</protein>
<name>A0ACC7MES7_9BURK</name>
<sequence>MTTKTYLITGATGDTGRHTALSLLDRGLGVRAFVHTLDERSDALRKAGADIVQGDLLDIDSVKTALDGAAGAYFVYPLRPGLLDATAYFAQAAKEVGTPVVVNMSQISARRDAASNAARNHWIGERILDWSDVPTVHVRPTYFAQWLLYPHVRAGIREEGAIKLPFGDGRHAPIAAEDQGRTIAAILADPAQHIGKTHVLNGPVEMDEHGIAAAVSEALGKTVRYQPISIDDYRERLAASGLWPYLIQHLVEVGIDCSNGVFEGTDQVIERLTGTPPMTVQAFVDKHRAAFG</sequence>
<evidence type="ECO:0000313" key="2">
    <source>
        <dbReference type="Proteomes" id="UP001168096"/>
    </source>
</evidence>
<organism evidence="1 2">
    <name type="scientific">Massilia orientalis</name>
    <dbReference type="NCBI Taxonomy" id="3050128"/>
    <lineage>
        <taxon>Bacteria</taxon>
        <taxon>Pseudomonadati</taxon>
        <taxon>Pseudomonadota</taxon>
        <taxon>Betaproteobacteria</taxon>
        <taxon>Burkholderiales</taxon>
        <taxon>Oxalobacteraceae</taxon>
        <taxon>Telluria group</taxon>
        <taxon>Massilia</taxon>
    </lineage>
</organism>
<dbReference type="Proteomes" id="UP001168096">
    <property type="component" value="Unassembled WGS sequence"/>
</dbReference>
<comment type="caution">
    <text evidence="1">The sequence shown here is derived from an EMBL/GenBank/DDBJ whole genome shotgun (WGS) entry which is preliminary data.</text>
</comment>
<dbReference type="EMBL" id="JASNRB020000012">
    <property type="protein sequence ID" value="MFJ1469993.1"/>
    <property type="molecule type" value="Genomic_DNA"/>
</dbReference>
<reference evidence="1" key="1">
    <citation type="submission" date="2024-11" db="EMBL/GenBank/DDBJ databases">
        <title>Description of Massilia orientalis sp. nov., isolated from rhizosphere soil of Ageratina adenophora.</title>
        <authorList>
            <person name="Wang Y."/>
        </authorList>
    </citation>
    <scope>NUCLEOTIDE SEQUENCE</scope>
    <source>
        <strain evidence="1">YIM B02787</strain>
    </source>
</reference>
<evidence type="ECO:0000313" key="1">
    <source>
        <dbReference type="EMBL" id="MFJ1469993.1"/>
    </source>
</evidence>